<keyword evidence="3" id="KW-0378">Hydrolase</keyword>
<proteinExistence type="predicted"/>
<keyword evidence="7" id="KW-1185">Reference proteome</keyword>
<sequence>MNARRVVLTADDYGYDPASAEVVLDLLQGGYVSATTVLAVSEYLDDVVQPLAALQARRDFGVGLHLATNSDRGREPWKPLSARALAGPDGTLPVDPSAAESLATADAMANEIAAQLARIEGTGLTVDRIDSHSGTVYGLHGGAGLTEVLTVCARSHLTFRLPRRSTPPCSVARFLSCCQMSTAGRSRPRTPPA</sequence>
<dbReference type="SUPFAM" id="SSF88713">
    <property type="entry name" value="Glycoside hydrolase/deacetylase"/>
    <property type="match status" value="1"/>
</dbReference>
<protein>
    <submittedName>
        <fullName evidence="6">ChbG/HpnK family deacetylase</fullName>
    </submittedName>
</protein>
<keyword evidence="2" id="KW-0479">Metal-binding</keyword>
<accession>A0ABX4ME39</accession>
<dbReference type="Gene3D" id="3.20.20.370">
    <property type="entry name" value="Glycoside hydrolase/deacetylase"/>
    <property type="match status" value="1"/>
</dbReference>
<keyword evidence="4" id="KW-0460">Magnesium</keyword>
<evidence type="ECO:0000256" key="3">
    <source>
        <dbReference type="ARBA" id="ARBA00022801"/>
    </source>
</evidence>
<dbReference type="EMBL" id="MTPX02000006">
    <property type="protein sequence ID" value="PHP53757.1"/>
    <property type="molecule type" value="Genomic_DNA"/>
</dbReference>
<evidence type="ECO:0000313" key="7">
    <source>
        <dbReference type="Proteomes" id="UP000194577"/>
    </source>
</evidence>
<name>A0ABX4ME39_9ACTO</name>
<dbReference type="InterPro" id="IPR006879">
    <property type="entry name" value="YdjC-like"/>
</dbReference>
<dbReference type="InterPro" id="IPR011330">
    <property type="entry name" value="Glyco_hydro/deAcase_b/a-brl"/>
</dbReference>
<dbReference type="RefSeq" id="WP_086615962.1">
    <property type="nucleotide sequence ID" value="NZ_MTPX02000006.1"/>
</dbReference>
<reference evidence="6 7" key="1">
    <citation type="submission" date="2017-10" db="EMBL/GenBank/DDBJ databases">
        <title>Draft genome sequence of cellulolytic Actinomyces sp CtC72 isolated from cattle rumen fluid.</title>
        <authorList>
            <person name="Joshi A.J."/>
            <person name="Vasudevan G."/>
            <person name="Lanjekar V.B."/>
            <person name="Hivarkar S."/>
            <person name="Engineer A."/>
            <person name="Pore S.D."/>
            <person name="Dhakephalkar P.K."/>
            <person name="Dagar S."/>
        </authorList>
    </citation>
    <scope>NUCLEOTIDE SEQUENCE [LARGE SCALE GENOMIC DNA]</scope>
    <source>
        <strain evidence="7">CtC72</strain>
    </source>
</reference>
<gene>
    <name evidence="6" type="ORF">BW737_000540</name>
</gene>
<dbReference type="Proteomes" id="UP000194577">
    <property type="component" value="Unassembled WGS sequence"/>
</dbReference>
<keyword evidence="5" id="KW-0119">Carbohydrate metabolism</keyword>
<dbReference type="Pfam" id="PF04794">
    <property type="entry name" value="YdjC"/>
    <property type="match status" value="1"/>
</dbReference>
<evidence type="ECO:0000256" key="4">
    <source>
        <dbReference type="ARBA" id="ARBA00022842"/>
    </source>
</evidence>
<evidence type="ECO:0000256" key="1">
    <source>
        <dbReference type="ARBA" id="ARBA00001946"/>
    </source>
</evidence>
<comment type="caution">
    <text evidence="6">The sequence shown here is derived from an EMBL/GenBank/DDBJ whole genome shotgun (WGS) entry which is preliminary data.</text>
</comment>
<evidence type="ECO:0000256" key="2">
    <source>
        <dbReference type="ARBA" id="ARBA00022723"/>
    </source>
</evidence>
<evidence type="ECO:0000313" key="6">
    <source>
        <dbReference type="EMBL" id="PHP53757.1"/>
    </source>
</evidence>
<organism evidence="6 7">
    <name type="scientific">Actinomyces ruminis</name>
    <dbReference type="NCBI Taxonomy" id="1937003"/>
    <lineage>
        <taxon>Bacteria</taxon>
        <taxon>Bacillati</taxon>
        <taxon>Actinomycetota</taxon>
        <taxon>Actinomycetes</taxon>
        <taxon>Actinomycetales</taxon>
        <taxon>Actinomycetaceae</taxon>
        <taxon>Actinomyces</taxon>
    </lineage>
</organism>
<evidence type="ECO:0000256" key="5">
    <source>
        <dbReference type="ARBA" id="ARBA00023277"/>
    </source>
</evidence>
<comment type="cofactor">
    <cofactor evidence="1">
        <name>Mg(2+)</name>
        <dbReference type="ChEBI" id="CHEBI:18420"/>
    </cofactor>
</comment>